<gene>
    <name evidence="8" type="ORF">FYJ34_07590</name>
</gene>
<dbReference type="Proteomes" id="UP000434409">
    <property type="component" value="Unassembled WGS sequence"/>
</dbReference>
<feature type="transmembrane region" description="Helical" evidence="6">
    <location>
        <begin position="542"/>
        <end position="569"/>
    </location>
</feature>
<evidence type="ECO:0000313" key="9">
    <source>
        <dbReference type="Proteomes" id="UP000434409"/>
    </source>
</evidence>
<dbReference type="InterPro" id="IPR003838">
    <property type="entry name" value="ABC3_permease_C"/>
</dbReference>
<feature type="transmembrane region" description="Helical" evidence="6">
    <location>
        <begin position="61"/>
        <end position="81"/>
    </location>
</feature>
<feature type="transmembrane region" description="Helical" evidence="6">
    <location>
        <begin position="604"/>
        <end position="626"/>
    </location>
</feature>
<dbReference type="Pfam" id="PF02687">
    <property type="entry name" value="FtsX"/>
    <property type="match status" value="1"/>
</dbReference>
<evidence type="ECO:0000256" key="3">
    <source>
        <dbReference type="ARBA" id="ARBA00022692"/>
    </source>
</evidence>
<dbReference type="InterPro" id="IPR027022">
    <property type="entry name" value="ABC_permease_BceB-typ"/>
</dbReference>
<evidence type="ECO:0000256" key="4">
    <source>
        <dbReference type="ARBA" id="ARBA00022989"/>
    </source>
</evidence>
<organism evidence="8 9">
    <name type="scientific">Suipraeoptans intestinalis</name>
    <dbReference type="NCBI Taxonomy" id="2606628"/>
    <lineage>
        <taxon>Bacteria</taxon>
        <taxon>Bacillati</taxon>
        <taxon>Bacillota</taxon>
        <taxon>Clostridia</taxon>
        <taxon>Lachnospirales</taxon>
        <taxon>Lachnospiraceae</taxon>
        <taxon>Suipraeoptans</taxon>
    </lineage>
</organism>
<sequence length="674" mass="76024">MQKLITRLALTNLKKNKEIYIPYMISGVLACAFYYIFTTLSMNPEIEALYGGKTIGETLRLGGRIIALAAGVIVLYANSFTMKRRMVEMGLYSVLGLEKRHIGRMVAIENLLVGCTVMVTGLVTGMLLDKLSYAVLLRVMRFPVTLNSFFSVRAVGKTGIVFGLIFLAVIFVNCWKIMRYNPLALMKEKRSGEKEVRFLWLGTLLGVLMLGAAYTIAVRVENPVKALTLFFGAVLLASGGTFFIFRSGSIMLFRLLQKNKSYYYKPQNFISVSNLIFRIRKNAAGMASICLLCSMALVSLIGGISLYKGGREYLNAVAAKPYVVDISRGEKEVEASQKTVQELWETEDRILAGIEEKYGLSQKGARNYRYVLLPLQEEKAPYKINQPTQGIEIPKAYLTVIDQSAYKVMTGKSENLKETEVLLYDPSGSSKEKQVTLEGQTYQIKEQLDTDIISGNISRGMSNLVNNQKVMVVSDLKKFEEVQETLKEKENISWHHFYSWETKNKQEKDFRAKVEAELQTYPELQGISSVSITDRHYDELEYYQLIGGIVFIGGFLALLFLSAMVLVIYYKQYAEAHEDCERFAILQKVGLDGKDINKTIARQVLTVFFMPITLAIIHMIFAYNIVQQILQLLGVINKRLMLGVSVGTSVVMVAFYGAVYLMTAKVYKNIVTRR</sequence>
<evidence type="ECO:0000259" key="7">
    <source>
        <dbReference type="Pfam" id="PF02687"/>
    </source>
</evidence>
<dbReference type="PANTHER" id="PTHR46795">
    <property type="entry name" value="ABC TRANSPORTER PERMEASE-RELATED-RELATED"/>
    <property type="match status" value="1"/>
</dbReference>
<keyword evidence="9" id="KW-1185">Reference proteome</keyword>
<keyword evidence="3 6" id="KW-0812">Transmembrane</keyword>
<accession>A0A6N7V4K5</accession>
<evidence type="ECO:0000256" key="5">
    <source>
        <dbReference type="ARBA" id="ARBA00023136"/>
    </source>
</evidence>
<dbReference type="AlphaFoldDB" id="A0A6N7V4K5"/>
<evidence type="ECO:0000256" key="2">
    <source>
        <dbReference type="ARBA" id="ARBA00022475"/>
    </source>
</evidence>
<reference evidence="8 9" key="1">
    <citation type="submission" date="2019-08" db="EMBL/GenBank/DDBJ databases">
        <title>In-depth cultivation of the pig gut microbiome towards novel bacterial diversity and tailored functional studies.</title>
        <authorList>
            <person name="Wylensek D."/>
            <person name="Hitch T.C.A."/>
            <person name="Clavel T."/>
        </authorList>
    </citation>
    <scope>NUCLEOTIDE SEQUENCE [LARGE SCALE GENOMIC DNA]</scope>
    <source>
        <strain evidence="8 9">68-1-5</strain>
    </source>
</reference>
<protein>
    <submittedName>
        <fullName evidence="8">ABC transporter permease</fullName>
    </submittedName>
</protein>
<feature type="transmembrane region" description="Helical" evidence="6">
    <location>
        <begin position="283"/>
        <end position="307"/>
    </location>
</feature>
<dbReference type="EMBL" id="VULY01000018">
    <property type="protein sequence ID" value="MSR94122.1"/>
    <property type="molecule type" value="Genomic_DNA"/>
</dbReference>
<dbReference type="GO" id="GO:0055085">
    <property type="term" value="P:transmembrane transport"/>
    <property type="evidence" value="ECO:0007669"/>
    <property type="project" value="UniProtKB-UniRule"/>
</dbReference>
<comment type="similarity">
    <text evidence="6">Belongs to the ABC-4 integral membrane protein family.</text>
</comment>
<feature type="transmembrane region" description="Helical" evidence="6">
    <location>
        <begin position="229"/>
        <end position="256"/>
    </location>
</feature>
<feature type="transmembrane region" description="Helical" evidence="6">
    <location>
        <begin position="148"/>
        <end position="175"/>
    </location>
</feature>
<evidence type="ECO:0000313" key="8">
    <source>
        <dbReference type="EMBL" id="MSR94122.1"/>
    </source>
</evidence>
<keyword evidence="2 6" id="KW-1003">Cell membrane</keyword>
<dbReference type="PIRSF" id="PIRSF018968">
    <property type="entry name" value="ABC_permease_BceB"/>
    <property type="match status" value="1"/>
</dbReference>
<dbReference type="InterPro" id="IPR052536">
    <property type="entry name" value="ABC-4_Integral_Memb_Prot"/>
</dbReference>
<dbReference type="PROSITE" id="PS51257">
    <property type="entry name" value="PROKAR_LIPOPROTEIN"/>
    <property type="match status" value="1"/>
</dbReference>
<evidence type="ECO:0000256" key="1">
    <source>
        <dbReference type="ARBA" id="ARBA00004651"/>
    </source>
</evidence>
<keyword evidence="5 6" id="KW-0472">Membrane</keyword>
<comment type="subcellular location">
    <subcellularLocation>
        <location evidence="1 6">Cell membrane</location>
        <topology evidence="1 6">Multi-pass membrane protein</topology>
    </subcellularLocation>
</comment>
<name>A0A6N7V4K5_9FIRM</name>
<evidence type="ECO:0000256" key="6">
    <source>
        <dbReference type="PIRNR" id="PIRNR018968"/>
    </source>
</evidence>
<comment type="caution">
    <text evidence="8">The sequence shown here is derived from an EMBL/GenBank/DDBJ whole genome shotgun (WGS) entry which is preliminary data.</text>
</comment>
<keyword evidence="4 6" id="KW-1133">Transmembrane helix</keyword>
<feature type="transmembrane region" description="Helical" evidence="6">
    <location>
        <begin position="20"/>
        <end position="41"/>
    </location>
</feature>
<keyword evidence="6" id="KW-0813">Transport</keyword>
<feature type="domain" description="ABC3 transporter permease C-terminal" evidence="7">
    <location>
        <begin position="65"/>
        <end position="182"/>
    </location>
</feature>
<dbReference type="RefSeq" id="WP_154477542.1">
    <property type="nucleotide sequence ID" value="NZ_VULY01000018.1"/>
</dbReference>
<dbReference type="PANTHER" id="PTHR46795:SF3">
    <property type="entry name" value="ABC TRANSPORTER PERMEASE"/>
    <property type="match status" value="1"/>
</dbReference>
<feature type="transmembrane region" description="Helical" evidence="6">
    <location>
        <begin position="196"/>
        <end position="217"/>
    </location>
</feature>
<feature type="transmembrane region" description="Helical" evidence="6">
    <location>
        <begin position="646"/>
        <end position="667"/>
    </location>
</feature>
<proteinExistence type="inferred from homology"/>
<feature type="transmembrane region" description="Helical" evidence="6">
    <location>
        <begin position="102"/>
        <end position="128"/>
    </location>
</feature>
<dbReference type="GO" id="GO:0005886">
    <property type="term" value="C:plasma membrane"/>
    <property type="evidence" value="ECO:0007669"/>
    <property type="project" value="UniProtKB-SubCell"/>
</dbReference>